<dbReference type="RefSeq" id="WP_170120459.1">
    <property type="nucleotide sequence ID" value="NZ_QKZV01000010.1"/>
</dbReference>
<evidence type="ECO:0000313" key="2">
    <source>
        <dbReference type="EMBL" id="PZX60517.1"/>
    </source>
</evidence>
<dbReference type="EMBL" id="QKZV01000010">
    <property type="protein sequence ID" value="PZX60517.1"/>
    <property type="molecule type" value="Genomic_DNA"/>
</dbReference>
<evidence type="ECO:0000313" key="3">
    <source>
        <dbReference type="Proteomes" id="UP000249720"/>
    </source>
</evidence>
<sequence>MKKMLGLLAGIVVIAGTITAQKLKETAVPAAVKASFAKHFPGISAKWEKEDTHYEAGFRQNGKEMSALFDANGNLTETEVAIKISDLPAAVLQYIQKNHSGAKIKEASKITLADGTLHYEAEVNGRDLIFDANGNFIKAVKA</sequence>
<proteinExistence type="predicted"/>
<accession>A0A2W7RZD0</accession>
<feature type="domain" description="Putative beta-lactamase-inhibitor-like PepSY-like" evidence="1">
    <location>
        <begin position="53"/>
        <end position="138"/>
    </location>
</feature>
<reference evidence="2 3" key="1">
    <citation type="submission" date="2018-06" db="EMBL/GenBank/DDBJ databases">
        <title>Genomic Encyclopedia of Archaeal and Bacterial Type Strains, Phase II (KMG-II): from individual species to whole genera.</title>
        <authorList>
            <person name="Goeker M."/>
        </authorList>
    </citation>
    <scope>NUCLEOTIDE SEQUENCE [LARGE SCALE GENOMIC DNA]</scope>
    <source>
        <strain evidence="2 3">DSM 23241</strain>
    </source>
</reference>
<dbReference type="Pfam" id="PF11396">
    <property type="entry name" value="PepSY_like"/>
    <property type="match status" value="1"/>
</dbReference>
<dbReference type="InterPro" id="IPR021533">
    <property type="entry name" value="PepSY-like"/>
</dbReference>
<protein>
    <submittedName>
        <fullName evidence="2">Putative PepSY-like beta-lactamase-inhibitor</fullName>
    </submittedName>
</protein>
<organism evidence="2 3">
    <name type="scientific">Hydrotalea sandarakina</name>
    <dbReference type="NCBI Taxonomy" id="1004304"/>
    <lineage>
        <taxon>Bacteria</taxon>
        <taxon>Pseudomonadati</taxon>
        <taxon>Bacteroidota</taxon>
        <taxon>Chitinophagia</taxon>
        <taxon>Chitinophagales</taxon>
        <taxon>Chitinophagaceae</taxon>
        <taxon>Hydrotalea</taxon>
    </lineage>
</organism>
<dbReference type="SUPFAM" id="SSF160574">
    <property type="entry name" value="BT0923-like"/>
    <property type="match status" value="1"/>
</dbReference>
<dbReference type="Gene3D" id="3.10.450.360">
    <property type="match status" value="1"/>
</dbReference>
<dbReference type="AlphaFoldDB" id="A0A2W7RZD0"/>
<keyword evidence="3" id="KW-1185">Reference proteome</keyword>
<gene>
    <name evidence="2" type="ORF">LX80_02536</name>
</gene>
<name>A0A2W7RZD0_9BACT</name>
<dbReference type="Proteomes" id="UP000249720">
    <property type="component" value="Unassembled WGS sequence"/>
</dbReference>
<comment type="caution">
    <text evidence="2">The sequence shown here is derived from an EMBL/GenBank/DDBJ whole genome shotgun (WGS) entry which is preliminary data.</text>
</comment>
<evidence type="ECO:0000259" key="1">
    <source>
        <dbReference type="Pfam" id="PF11396"/>
    </source>
</evidence>